<reference evidence="3 4" key="1">
    <citation type="submission" date="2024-09" db="EMBL/GenBank/DDBJ databases">
        <title>Chromosome-scale assembly of Riccia sorocarpa.</title>
        <authorList>
            <person name="Paukszto L."/>
        </authorList>
    </citation>
    <scope>NUCLEOTIDE SEQUENCE [LARGE SCALE GENOMIC DNA]</scope>
    <source>
        <strain evidence="3">LP-2024</strain>
        <tissue evidence="3">Aerial parts of the thallus</tissue>
    </source>
</reference>
<evidence type="ECO:0000256" key="1">
    <source>
        <dbReference type="SAM" id="MobiDB-lite"/>
    </source>
</evidence>
<dbReference type="SUPFAM" id="SSF56219">
    <property type="entry name" value="DNase I-like"/>
    <property type="match status" value="1"/>
</dbReference>
<dbReference type="Gene3D" id="3.60.10.10">
    <property type="entry name" value="Endonuclease/exonuclease/phosphatase"/>
    <property type="match status" value="1"/>
</dbReference>
<feature type="compositionally biased region" description="Basic residues" evidence="1">
    <location>
        <begin position="181"/>
        <end position="190"/>
    </location>
</feature>
<dbReference type="InterPro" id="IPR005135">
    <property type="entry name" value="Endo/exonuclease/phosphatase"/>
</dbReference>
<feature type="region of interest" description="Disordered" evidence="1">
    <location>
        <begin position="35"/>
        <end position="61"/>
    </location>
</feature>
<organism evidence="3 4">
    <name type="scientific">Riccia sorocarpa</name>
    <dbReference type="NCBI Taxonomy" id="122646"/>
    <lineage>
        <taxon>Eukaryota</taxon>
        <taxon>Viridiplantae</taxon>
        <taxon>Streptophyta</taxon>
        <taxon>Embryophyta</taxon>
        <taxon>Marchantiophyta</taxon>
        <taxon>Marchantiopsida</taxon>
        <taxon>Marchantiidae</taxon>
        <taxon>Marchantiales</taxon>
        <taxon>Ricciaceae</taxon>
        <taxon>Riccia</taxon>
    </lineage>
</organism>
<feature type="compositionally biased region" description="Acidic residues" evidence="1">
    <location>
        <begin position="292"/>
        <end position="308"/>
    </location>
</feature>
<accession>A0ABD3HNY7</accession>
<evidence type="ECO:0000313" key="3">
    <source>
        <dbReference type="EMBL" id="KAL3692124.1"/>
    </source>
</evidence>
<name>A0ABD3HNY7_9MARC</name>
<keyword evidence="4" id="KW-1185">Reference proteome</keyword>
<feature type="domain" description="Endonuclease/exonuclease/phosphatase" evidence="2">
    <location>
        <begin position="399"/>
        <end position="523"/>
    </location>
</feature>
<gene>
    <name evidence="3" type="ORF">R1sor_005775</name>
</gene>
<dbReference type="AlphaFoldDB" id="A0ABD3HNY7"/>
<dbReference type="InterPro" id="IPR036691">
    <property type="entry name" value="Endo/exonu/phosph_ase_sf"/>
</dbReference>
<evidence type="ECO:0000313" key="4">
    <source>
        <dbReference type="Proteomes" id="UP001633002"/>
    </source>
</evidence>
<feature type="region of interest" description="Disordered" evidence="1">
    <location>
        <begin position="73"/>
        <end position="103"/>
    </location>
</feature>
<evidence type="ECO:0000259" key="2">
    <source>
        <dbReference type="Pfam" id="PF03372"/>
    </source>
</evidence>
<feature type="compositionally biased region" description="Basic and acidic residues" evidence="1">
    <location>
        <begin position="217"/>
        <end position="227"/>
    </location>
</feature>
<proteinExistence type="predicted"/>
<feature type="region of interest" description="Disordered" evidence="1">
    <location>
        <begin position="286"/>
        <end position="317"/>
    </location>
</feature>
<feature type="region of interest" description="Disordered" evidence="1">
    <location>
        <begin position="173"/>
        <end position="261"/>
    </location>
</feature>
<dbReference type="Pfam" id="PF03372">
    <property type="entry name" value="Exo_endo_phos"/>
    <property type="match status" value="1"/>
</dbReference>
<protein>
    <recommendedName>
        <fullName evidence="2">Endonuclease/exonuclease/phosphatase domain-containing protein</fullName>
    </recommendedName>
</protein>
<sequence>MEQKATGGESLVQRAQTLQNQIRVLLGTSSSNAVAEVEGQENEDDIPSIHDSPAVETLAPPCLELESRAWADVPEDELEAAAEGKNEAPKLQSPHCVTSPARVETHENLERAIDPEGSRAGTSPTALNIVNSEREHCSGQVADENERRYSWQGELYGRQEQLTFNAKKLNDPLAVDDSQKKKSTWKRRGADRKPLDPDDTIFGDDTLSGTEDDDPSNSDREFMREDPLGGLGSGTVHKGTTRPAENSDSTPDRGNLPKKRIIHDPKSYHKQLLFLQEIGGSWLSRNLGSEEPREEEEVLPDHEGDEEVLPLQSPTDISPEILEDATGQEDTATSAELSPTLKRVMPRSTAIVDYKTNGDGDAVLLVHDSLIIREKGVSGSGFAAWARIQTEVGVLGILSLHAPNDSRTRKEVWTWLRNLVGDDRWIILGDFNMVETQQDSIGPSPVLKSDEKHVWDLCAGRIDLIDARLCASRSVGPHFTRQAWHGNRFDQSRFDRFYLSKRGEWVYHIRSVEHQGARALSDHVPIKLEVILKETEVSGRQRRSYFKMEHKKLMKVEVLERARTIWQDHPSWARDKRKRWSLALGRIRKLLMEVRDVERRREEEGGPLEERVEKARRRVEYDHSAEAKAEFEEAFTLLRQKEHEEAECNRRRCKITWLKEGDAPSKYFFARLKAKHAQEEITALEVNGGNSIEDRDGILEEVHRFYDDLYTAEIETECTLENRRRVVGRIDNRLTMEQNQILEEIPSEEFITSIVMEMPKEKSPGIDGVMIEILRVGWEFMREECFQMVQGFWAKKKL</sequence>
<comment type="caution">
    <text evidence="3">The sequence shown here is derived from an EMBL/GenBank/DDBJ whole genome shotgun (WGS) entry which is preliminary data.</text>
</comment>
<dbReference type="EMBL" id="JBJQOH010000003">
    <property type="protein sequence ID" value="KAL3692124.1"/>
    <property type="molecule type" value="Genomic_DNA"/>
</dbReference>
<dbReference type="Proteomes" id="UP001633002">
    <property type="component" value="Unassembled WGS sequence"/>
</dbReference>